<dbReference type="SFLD" id="SFLDG01129">
    <property type="entry name" value="C1.5:_HAD__Beta-PGM__Phosphata"/>
    <property type="match status" value="1"/>
</dbReference>
<evidence type="ECO:0000256" key="1">
    <source>
        <dbReference type="ARBA" id="ARBA00006171"/>
    </source>
</evidence>
<dbReference type="InterPro" id="IPR023198">
    <property type="entry name" value="PGP-like_dom2"/>
</dbReference>
<comment type="caution">
    <text evidence="2">The sequence shown here is derived from an EMBL/GenBank/DDBJ whole genome shotgun (WGS) entry which is preliminary data.</text>
</comment>
<dbReference type="Gene3D" id="3.40.50.1000">
    <property type="entry name" value="HAD superfamily/HAD-like"/>
    <property type="match status" value="1"/>
</dbReference>
<dbReference type="NCBIfam" id="TIGR02009">
    <property type="entry name" value="PGMB-YQAB-SF"/>
    <property type="match status" value="1"/>
</dbReference>
<dbReference type="NCBIfam" id="TIGR01509">
    <property type="entry name" value="HAD-SF-IA-v3"/>
    <property type="match status" value="1"/>
</dbReference>
<dbReference type="InterPro" id="IPR023214">
    <property type="entry name" value="HAD_sf"/>
</dbReference>
<dbReference type="InterPro" id="IPR006439">
    <property type="entry name" value="HAD-SF_hydro_IA"/>
</dbReference>
<dbReference type="InterPro" id="IPR036412">
    <property type="entry name" value="HAD-like_sf"/>
</dbReference>
<dbReference type="GO" id="GO:0050308">
    <property type="term" value="F:sugar-phosphatase activity"/>
    <property type="evidence" value="ECO:0007669"/>
    <property type="project" value="TreeGrafter"/>
</dbReference>
<sequence>MLLDYDQYQAFIFDMDGTLLDTMPAHLDAWELTAREFSFPFSREWVHSMGGMPSSKIVEQINSKFALNIDAYDASQFKMEAFKTMSNEINPIAATLNVLNTYHQTKRIAIGTGSQRESAERLLSDCGLADKVEVLVSANDVENHKPSPDTFLKAANLLQVEPQKCLVFEDTELGKQAAHAAGMDCVMVVGEELVFHPCS</sequence>
<dbReference type="OrthoDB" id="9782449at2"/>
<dbReference type="AlphaFoldDB" id="A0A1Q9HKV5"/>
<name>A0A1Q9HKV5_9VIBR</name>
<dbReference type="Pfam" id="PF13419">
    <property type="entry name" value="HAD_2"/>
    <property type="match status" value="1"/>
</dbReference>
<dbReference type="STRING" id="1381081.BIY22_19135"/>
<organism evidence="2 3">
    <name type="scientific">Vibrio panuliri</name>
    <dbReference type="NCBI Taxonomy" id="1381081"/>
    <lineage>
        <taxon>Bacteria</taxon>
        <taxon>Pseudomonadati</taxon>
        <taxon>Pseudomonadota</taxon>
        <taxon>Gammaproteobacteria</taxon>
        <taxon>Vibrionales</taxon>
        <taxon>Vibrionaceae</taxon>
        <taxon>Vibrio</taxon>
    </lineage>
</organism>
<dbReference type="PANTHER" id="PTHR43481">
    <property type="entry name" value="FRUCTOSE-1-PHOSPHATE PHOSPHATASE"/>
    <property type="match status" value="1"/>
</dbReference>
<dbReference type="InterPro" id="IPR041492">
    <property type="entry name" value="HAD_2"/>
</dbReference>
<dbReference type="SFLD" id="SFLDS00003">
    <property type="entry name" value="Haloacid_Dehalogenase"/>
    <property type="match status" value="1"/>
</dbReference>
<dbReference type="SUPFAM" id="SSF56784">
    <property type="entry name" value="HAD-like"/>
    <property type="match status" value="1"/>
</dbReference>
<reference evidence="2 3" key="1">
    <citation type="submission" date="2016-09" db="EMBL/GenBank/DDBJ databases">
        <title>Genomic Taxonomy of the Vibrionaceae.</title>
        <authorList>
            <person name="Gonzalez-Castillo A."/>
            <person name="Gomez-Gil B."/>
            <person name="Enciso-Ibarra K."/>
        </authorList>
    </citation>
    <scope>NUCLEOTIDE SEQUENCE [LARGE SCALE GENOMIC DNA]</scope>
    <source>
        <strain evidence="2 3">CAIM 703</strain>
    </source>
</reference>
<dbReference type="PANTHER" id="PTHR43481:SF4">
    <property type="entry name" value="GLYCEROL-1-PHOSPHATE PHOSPHOHYDROLASE 1-RELATED"/>
    <property type="match status" value="1"/>
</dbReference>
<dbReference type="SFLD" id="SFLDG01135">
    <property type="entry name" value="C1.5.6:_HAD__Beta-PGM__Phospha"/>
    <property type="match status" value="1"/>
</dbReference>
<comment type="similarity">
    <text evidence="1">Belongs to the HAD-like hydrolase superfamily. CbbY/CbbZ/Gph/YieH family.</text>
</comment>
<dbReference type="InterPro" id="IPR051806">
    <property type="entry name" value="HAD-like_SPP"/>
</dbReference>
<dbReference type="RefSeq" id="WP_075707336.1">
    <property type="nucleotide sequence ID" value="NZ_MJMJ01000011.1"/>
</dbReference>
<protein>
    <submittedName>
        <fullName evidence="2">Carotenoid dehydrogenase</fullName>
    </submittedName>
</protein>
<dbReference type="InterPro" id="IPR010976">
    <property type="entry name" value="B-phosphoglucomutase_hydrolase"/>
</dbReference>
<proteinExistence type="inferred from homology"/>
<dbReference type="Gene3D" id="1.10.150.240">
    <property type="entry name" value="Putative phosphatase, domain 2"/>
    <property type="match status" value="1"/>
</dbReference>
<dbReference type="CDD" id="cd07505">
    <property type="entry name" value="HAD_BPGM-like"/>
    <property type="match status" value="1"/>
</dbReference>
<dbReference type="EMBL" id="MJMJ01000011">
    <property type="protein sequence ID" value="OLQ91012.1"/>
    <property type="molecule type" value="Genomic_DNA"/>
</dbReference>
<accession>A0A1Q9HKV5</accession>
<evidence type="ECO:0000313" key="2">
    <source>
        <dbReference type="EMBL" id="OLQ91012.1"/>
    </source>
</evidence>
<gene>
    <name evidence="2" type="ORF">BIY22_19135</name>
</gene>
<dbReference type="Proteomes" id="UP000186313">
    <property type="component" value="Unassembled WGS sequence"/>
</dbReference>
<evidence type="ECO:0000313" key="3">
    <source>
        <dbReference type="Proteomes" id="UP000186313"/>
    </source>
</evidence>